<proteinExistence type="predicted"/>
<name>A0A6P2RLY6_9BURK</name>
<reference evidence="1 2" key="1">
    <citation type="submission" date="2019-09" db="EMBL/GenBank/DDBJ databases">
        <authorList>
            <person name="Depoorter E."/>
        </authorList>
    </citation>
    <scope>NUCLEOTIDE SEQUENCE [LARGE SCALE GENOMIC DNA]</scope>
    <source>
        <strain evidence="1">LMG 13014</strain>
    </source>
</reference>
<organism evidence="1 2">
    <name type="scientific">Burkholderia aenigmatica</name>
    <dbReference type="NCBI Taxonomy" id="2015348"/>
    <lineage>
        <taxon>Bacteria</taxon>
        <taxon>Pseudomonadati</taxon>
        <taxon>Pseudomonadota</taxon>
        <taxon>Betaproteobacteria</taxon>
        <taxon>Burkholderiales</taxon>
        <taxon>Burkholderiaceae</taxon>
        <taxon>Burkholderia</taxon>
        <taxon>Burkholderia cepacia complex</taxon>
    </lineage>
</organism>
<dbReference type="Proteomes" id="UP000494261">
    <property type="component" value="Unassembled WGS sequence"/>
</dbReference>
<accession>A0A6P2RLY6</accession>
<gene>
    <name evidence="1" type="ORF">BLA13014_06607</name>
</gene>
<sequence>MQTWEGQPNSEQVLLRLPKGMVDALIRQSAELSMRRLEKVTIQGLIKEVMGSYLQRPLTEVGGVDRQEPNT</sequence>
<dbReference type="AlphaFoldDB" id="A0A6P2RLY6"/>
<dbReference type="EMBL" id="CABVQC010000065">
    <property type="protein sequence ID" value="VWC36921.1"/>
    <property type="molecule type" value="Genomic_DNA"/>
</dbReference>
<evidence type="ECO:0000313" key="1">
    <source>
        <dbReference type="EMBL" id="VWC36921.1"/>
    </source>
</evidence>
<evidence type="ECO:0000313" key="2">
    <source>
        <dbReference type="Proteomes" id="UP000494261"/>
    </source>
</evidence>
<protein>
    <submittedName>
        <fullName evidence="1">Uncharacterized protein</fullName>
    </submittedName>
</protein>